<evidence type="ECO:0000256" key="11">
    <source>
        <dbReference type="ARBA" id="ARBA00023242"/>
    </source>
</evidence>
<name>A0A091DPR5_FUKDA</name>
<evidence type="ECO:0000313" key="15">
    <source>
        <dbReference type="EMBL" id="KFO33072.1"/>
    </source>
</evidence>
<dbReference type="EMBL" id="KN122106">
    <property type="protein sequence ID" value="KFO33072.1"/>
    <property type="molecule type" value="Genomic_DNA"/>
</dbReference>
<dbReference type="Gene3D" id="6.10.140.140">
    <property type="match status" value="1"/>
</dbReference>
<dbReference type="Pfam" id="PF01352">
    <property type="entry name" value="KRAB"/>
    <property type="match status" value="1"/>
</dbReference>
<proteinExistence type="inferred from homology"/>
<keyword evidence="9" id="KW-0238">DNA-binding</keyword>
<comment type="similarity">
    <text evidence="3">Belongs to the krueppel C2H2-type zinc-finger protein family.</text>
</comment>
<feature type="non-terminal residue" evidence="15">
    <location>
        <position position="1"/>
    </location>
</feature>
<dbReference type="FunFam" id="3.30.160.60:FF:000250">
    <property type="entry name" value="zinc finger protein 197 isoform X1"/>
    <property type="match status" value="1"/>
</dbReference>
<dbReference type="GO" id="GO:0005634">
    <property type="term" value="C:nucleus"/>
    <property type="evidence" value="ECO:0007669"/>
    <property type="project" value="UniProtKB-SubCell"/>
</dbReference>
<feature type="domain" description="KRAB" evidence="14">
    <location>
        <begin position="2"/>
        <end position="73"/>
    </location>
</feature>
<dbReference type="CDD" id="cd07765">
    <property type="entry name" value="KRAB_A-box"/>
    <property type="match status" value="1"/>
</dbReference>
<keyword evidence="7" id="KW-0862">Zinc</keyword>
<keyword evidence="11" id="KW-0539">Nucleus</keyword>
<feature type="domain" description="C2H2-type" evidence="13">
    <location>
        <begin position="477"/>
        <end position="504"/>
    </location>
</feature>
<feature type="domain" description="C2H2-type" evidence="13">
    <location>
        <begin position="333"/>
        <end position="360"/>
    </location>
</feature>
<reference evidence="15 16" key="1">
    <citation type="submission" date="2013-11" db="EMBL/GenBank/DDBJ databases">
        <title>The Damaraland mole rat (Fukomys damarensis) genome and evolution of African mole rats.</title>
        <authorList>
            <person name="Gladyshev V.N."/>
            <person name="Fang X."/>
        </authorList>
    </citation>
    <scope>NUCLEOTIDE SEQUENCE [LARGE SCALE GENOMIC DNA]</scope>
    <source>
        <tissue evidence="15">Liver</tissue>
    </source>
</reference>
<evidence type="ECO:0000256" key="4">
    <source>
        <dbReference type="ARBA" id="ARBA00022723"/>
    </source>
</evidence>
<dbReference type="GO" id="GO:0006357">
    <property type="term" value="P:regulation of transcription by RNA polymerase II"/>
    <property type="evidence" value="ECO:0007669"/>
    <property type="project" value="TreeGrafter"/>
</dbReference>
<dbReference type="AlphaFoldDB" id="A0A091DPR5"/>
<dbReference type="GO" id="GO:0000978">
    <property type="term" value="F:RNA polymerase II cis-regulatory region sequence-specific DNA binding"/>
    <property type="evidence" value="ECO:0007669"/>
    <property type="project" value="TreeGrafter"/>
</dbReference>
<feature type="domain" description="C2H2-type" evidence="13">
    <location>
        <begin position="449"/>
        <end position="476"/>
    </location>
</feature>
<evidence type="ECO:0000256" key="7">
    <source>
        <dbReference type="ARBA" id="ARBA00022833"/>
    </source>
</evidence>
<keyword evidence="6 12" id="KW-0863">Zinc-finger</keyword>
<dbReference type="PANTHER" id="PTHR24390:SF159">
    <property type="entry name" value="GROWTH FACTOR INDEPENDENT 1 TRANSCRIPTIONAL REPRESSOR"/>
    <property type="match status" value="1"/>
</dbReference>
<evidence type="ECO:0000256" key="6">
    <source>
        <dbReference type="ARBA" id="ARBA00022771"/>
    </source>
</evidence>
<keyword evidence="4" id="KW-0479">Metal-binding</keyword>
<dbReference type="FunFam" id="3.30.160.60:FF:000200">
    <property type="entry name" value="zinc finger protein 510 isoform X2"/>
    <property type="match status" value="1"/>
</dbReference>
<dbReference type="InterPro" id="IPR036051">
    <property type="entry name" value="KRAB_dom_sf"/>
</dbReference>
<dbReference type="InterPro" id="IPR013087">
    <property type="entry name" value="Znf_C2H2_type"/>
</dbReference>
<feature type="domain" description="C2H2-type" evidence="13">
    <location>
        <begin position="561"/>
        <end position="588"/>
    </location>
</feature>
<evidence type="ECO:0000313" key="16">
    <source>
        <dbReference type="Proteomes" id="UP000028990"/>
    </source>
</evidence>
<dbReference type="Gene3D" id="3.30.160.60">
    <property type="entry name" value="Classic Zinc Finger"/>
    <property type="match status" value="10"/>
</dbReference>
<dbReference type="GO" id="GO:0008270">
    <property type="term" value="F:zinc ion binding"/>
    <property type="evidence" value="ECO:0007669"/>
    <property type="project" value="UniProtKB-KW"/>
</dbReference>
<feature type="domain" description="C2H2-type" evidence="13">
    <location>
        <begin position="393"/>
        <end position="420"/>
    </location>
</feature>
<evidence type="ECO:0000256" key="12">
    <source>
        <dbReference type="PROSITE-ProRule" id="PRU00042"/>
    </source>
</evidence>
<organism evidence="15 16">
    <name type="scientific">Fukomys damarensis</name>
    <name type="common">Damaraland mole rat</name>
    <name type="synonym">Cryptomys damarensis</name>
    <dbReference type="NCBI Taxonomy" id="885580"/>
    <lineage>
        <taxon>Eukaryota</taxon>
        <taxon>Metazoa</taxon>
        <taxon>Chordata</taxon>
        <taxon>Craniata</taxon>
        <taxon>Vertebrata</taxon>
        <taxon>Euteleostomi</taxon>
        <taxon>Mammalia</taxon>
        <taxon>Eutheria</taxon>
        <taxon>Euarchontoglires</taxon>
        <taxon>Glires</taxon>
        <taxon>Rodentia</taxon>
        <taxon>Hystricomorpha</taxon>
        <taxon>Bathyergidae</taxon>
        <taxon>Fukomys</taxon>
    </lineage>
</organism>
<feature type="domain" description="C2H2-type" evidence="13">
    <location>
        <begin position="421"/>
        <end position="448"/>
    </location>
</feature>
<dbReference type="InterPro" id="IPR001909">
    <property type="entry name" value="KRAB"/>
</dbReference>
<dbReference type="STRING" id="885580.ENSFDAP00000003232"/>
<dbReference type="Proteomes" id="UP000028990">
    <property type="component" value="Unassembled WGS sequence"/>
</dbReference>
<dbReference type="PANTHER" id="PTHR24390">
    <property type="entry name" value="ZINC FINGER PROTEIN"/>
    <property type="match status" value="1"/>
</dbReference>
<evidence type="ECO:0000256" key="8">
    <source>
        <dbReference type="ARBA" id="ARBA00023015"/>
    </source>
</evidence>
<keyword evidence="8" id="KW-0805">Transcription regulation</keyword>
<dbReference type="PROSITE" id="PS50157">
    <property type="entry name" value="ZINC_FINGER_C2H2_2"/>
    <property type="match status" value="10"/>
</dbReference>
<dbReference type="FunFam" id="3.30.160.60:FF:002343">
    <property type="entry name" value="Zinc finger protein 33A"/>
    <property type="match status" value="1"/>
</dbReference>
<keyword evidence="16" id="KW-1185">Reference proteome</keyword>
<dbReference type="Pfam" id="PF00096">
    <property type="entry name" value="zf-C2H2"/>
    <property type="match status" value="10"/>
</dbReference>
<accession>A0A091DPR5</accession>
<dbReference type="FunFam" id="3.30.160.60:FF:000292">
    <property type="entry name" value="zinc finger protein 619"/>
    <property type="match status" value="1"/>
</dbReference>
<evidence type="ECO:0000259" key="13">
    <source>
        <dbReference type="PROSITE" id="PS50157"/>
    </source>
</evidence>
<gene>
    <name evidence="15" type="ORF">H920_05688</name>
</gene>
<evidence type="ECO:0000256" key="5">
    <source>
        <dbReference type="ARBA" id="ARBA00022737"/>
    </source>
</evidence>
<comment type="subcellular location">
    <subcellularLocation>
        <location evidence="2">Nucleus</location>
    </subcellularLocation>
</comment>
<dbReference type="InterPro" id="IPR036236">
    <property type="entry name" value="Znf_C2H2_sf"/>
</dbReference>
<dbReference type="PROSITE" id="PS50805">
    <property type="entry name" value="KRAB"/>
    <property type="match status" value="1"/>
</dbReference>
<dbReference type="FunFam" id="3.30.160.60:FF:001498">
    <property type="entry name" value="Zinc finger protein 404"/>
    <property type="match status" value="2"/>
</dbReference>
<evidence type="ECO:0000256" key="10">
    <source>
        <dbReference type="ARBA" id="ARBA00023163"/>
    </source>
</evidence>
<dbReference type="PROSITE" id="PS00028">
    <property type="entry name" value="ZINC_FINGER_C2H2_1"/>
    <property type="match status" value="9"/>
</dbReference>
<feature type="domain" description="C2H2-type" evidence="13">
    <location>
        <begin position="361"/>
        <end position="389"/>
    </location>
</feature>
<dbReference type="FunFam" id="3.30.160.60:FF:000016">
    <property type="entry name" value="zinc finger protein 37 homolog"/>
    <property type="match status" value="1"/>
</dbReference>
<dbReference type="GO" id="GO:0003700">
    <property type="term" value="F:DNA-binding transcription factor activity"/>
    <property type="evidence" value="ECO:0007669"/>
    <property type="project" value="TreeGrafter"/>
</dbReference>
<feature type="domain" description="C2H2-type" evidence="13">
    <location>
        <begin position="505"/>
        <end position="532"/>
    </location>
</feature>
<dbReference type="SMART" id="SM00349">
    <property type="entry name" value="KRAB"/>
    <property type="match status" value="1"/>
</dbReference>
<sequence length="607" mass="70277">SVSFEDVFVSFTWEEWQVLDNAQRTLYREVMLETYSSLAVLGHCITKPEVIFKLEQGAEPWMREEPPNLSPPDVQKVDHILQPSHESQGRRLWQVVLTTNNTTAEERVELGLELKVLEWNFDLRSSRSSDLVINNGSYSAMANLSSEPSGEKPNQYHITGKSLRYPEHFGQHPKIPTGQQDFQYSGQWERFTREAKLLKECVTHKRVPMGQACWKHDEPGKACEKSAVIATVGRKTLYKSCDLTTHETHTEEKSCECGECEKTFIVQQKKHSEKEPYSYYPHEESFSYKPVISMQQSFHRREKPYKCDECGEAFHTKSDLVRHESIHAWGKLFECKKCGKTFCRKSSLTTHEKIHSGEKPHQCTKCRKAFRKKSQLRRHWGRIHTEEKPKGCNECNECGKFFHRKSHLIKHQRTHTGEKPYECGQCGKSFGQKIHLTKHQRTHTGEKPYKCGQCGKSFGQKIHLTKHETVHTMEKPYECNQCGKFFGQKTYLTKHQMIHSGEKPYGCDKCGKSFGQKTYLTNHQMTHTLEKPYKCNDCGKSFAYKSYLAKHQMTHTGEKPYGCSQCGKTFRQTSHLSKHERTQHGRKASMNVETCSNHTSANISEFT</sequence>
<evidence type="ECO:0000256" key="3">
    <source>
        <dbReference type="ARBA" id="ARBA00006991"/>
    </source>
</evidence>
<evidence type="ECO:0000259" key="14">
    <source>
        <dbReference type="PROSITE" id="PS50805"/>
    </source>
</evidence>
<evidence type="ECO:0000256" key="9">
    <source>
        <dbReference type="ARBA" id="ARBA00023125"/>
    </source>
</evidence>
<evidence type="ECO:0000256" key="2">
    <source>
        <dbReference type="ARBA" id="ARBA00004123"/>
    </source>
</evidence>
<keyword evidence="5" id="KW-0677">Repeat</keyword>
<dbReference type="SMART" id="SM00355">
    <property type="entry name" value="ZnF_C2H2"/>
    <property type="match status" value="10"/>
</dbReference>
<dbReference type="FunFam" id="3.30.160.60:FF:002090">
    <property type="entry name" value="Zinc finger protein 473"/>
    <property type="match status" value="1"/>
</dbReference>
<feature type="domain" description="C2H2-type" evidence="13">
    <location>
        <begin position="305"/>
        <end position="332"/>
    </location>
</feature>
<dbReference type="SUPFAM" id="SSF109640">
    <property type="entry name" value="KRAB domain (Kruppel-associated box)"/>
    <property type="match status" value="1"/>
</dbReference>
<evidence type="ECO:0000256" key="1">
    <source>
        <dbReference type="ARBA" id="ARBA00003767"/>
    </source>
</evidence>
<dbReference type="FunFam" id="3.30.160.60:FF:000060">
    <property type="entry name" value="zinc finger protein 436"/>
    <property type="match status" value="1"/>
</dbReference>
<comment type="function">
    <text evidence="1">May be involved in transcriptional regulation.</text>
</comment>
<dbReference type="SUPFAM" id="SSF57667">
    <property type="entry name" value="beta-beta-alpha zinc fingers"/>
    <property type="match status" value="7"/>
</dbReference>
<keyword evidence="10" id="KW-0804">Transcription</keyword>
<feature type="domain" description="C2H2-type" evidence="13">
    <location>
        <begin position="533"/>
        <end position="560"/>
    </location>
</feature>
<dbReference type="FunFam" id="3.30.160.60:FF:000624">
    <property type="entry name" value="zinc finger protein 697"/>
    <property type="match status" value="1"/>
</dbReference>
<dbReference type="eggNOG" id="KOG1721">
    <property type="taxonomic scope" value="Eukaryota"/>
</dbReference>
<protein>
    <submittedName>
        <fullName evidence="15">Zinc finger protein 717</fullName>
    </submittedName>
</protein>